<evidence type="ECO:0000256" key="5">
    <source>
        <dbReference type="ARBA" id="ARBA00022516"/>
    </source>
</evidence>
<comment type="function">
    <text evidence="1 13">Transfers the gamma-phosphate of ATP to the 4'-position of a tetraacyldisaccharide 1-phosphate intermediate (termed DS-1-P) to form tetraacyldisaccharide 1,4'-bis-phosphate (lipid IVA).</text>
</comment>
<keyword evidence="9 13" id="KW-0418">Kinase</keyword>
<dbReference type="OrthoDB" id="9789797at2"/>
<dbReference type="GO" id="GO:0005886">
    <property type="term" value="C:plasma membrane"/>
    <property type="evidence" value="ECO:0007669"/>
    <property type="project" value="TreeGrafter"/>
</dbReference>
<evidence type="ECO:0000256" key="13">
    <source>
        <dbReference type="HAMAP-Rule" id="MF_00409"/>
    </source>
</evidence>
<dbReference type="SUPFAM" id="SSF52540">
    <property type="entry name" value="P-loop containing nucleoside triphosphate hydrolases"/>
    <property type="match status" value="1"/>
</dbReference>
<comment type="catalytic activity">
    <reaction evidence="13">
        <text>a lipid A disaccharide + ATP = a lipid IVA + ADP + H(+)</text>
        <dbReference type="Rhea" id="RHEA:67840"/>
        <dbReference type="ChEBI" id="CHEBI:15378"/>
        <dbReference type="ChEBI" id="CHEBI:30616"/>
        <dbReference type="ChEBI" id="CHEBI:176343"/>
        <dbReference type="ChEBI" id="CHEBI:176425"/>
        <dbReference type="ChEBI" id="CHEBI:456216"/>
        <dbReference type="EC" id="2.7.1.130"/>
    </reaction>
</comment>
<dbReference type="GO" id="GO:0009244">
    <property type="term" value="P:lipopolysaccharide core region biosynthetic process"/>
    <property type="evidence" value="ECO:0007669"/>
    <property type="project" value="TreeGrafter"/>
</dbReference>
<feature type="binding site" evidence="13">
    <location>
        <begin position="53"/>
        <end position="60"/>
    </location>
    <ligand>
        <name>ATP</name>
        <dbReference type="ChEBI" id="CHEBI:30616"/>
    </ligand>
</feature>
<dbReference type="EC" id="2.7.1.130" evidence="3 13"/>
<dbReference type="GO" id="GO:0009245">
    <property type="term" value="P:lipid A biosynthetic process"/>
    <property type="evidence" value="ECO:0007669"/>
    <property type="project" value="UniProtKB-UniRule"/>
</dbReference>
<dbReference type="InterPro" id="IPR027417">
    <property type="entry name" value="P-loop_NTPase"/>
</dbReference>
<dbReference type="KEGG" id="nmv:NITMOv2_3528"/>
<dbReference type="GO" id="GO:0009029">
    <property type="term" value="F:lipid-A 4'-kinase activity"/>
    <property type="evidence" value="ECO:0007669"/>
    <property type="project" value="UniProtKB-UniRule"/>
</dbReference>
<evidence type="ECO:0000313" key="15">
    <source>
        <dbReference type="Proteomes" id="UP000069205"/>
    </source>
</evidence>
<dbReference type="Pfam" id="PF02606">
    <property type="entry name" value="LpxK"/>
    <property type="match status" value="1"/>
</dbReference>
<reference evidence="14 15" key="1">
    <citation type="journal article" date="2015" name="Proc. Natl. Acad. Sci. U.S.A.">
        <title>Expanded metabolic versatility of ubiquitous nitrite-oxidizing bacteria from the genus Nitrospira.</title>
        <authorList>
            <person name="Koch H."/>
            <person name="Lucker S."/>
            <person name="Albertsen M."/>
            <person name="Kitzinger K."/>
            <person name="Herbold C."/>
            <person name="Spieck E."/>
            <person name="Nielsen P.H."/>
            <person name="Wagner M."/>
            <person name="Daims H."/>
        </authorList>
    </citation>
    <scope>NUCLEOTIDE SEQUENCE [LARGE SCALE GENOMIC DNA]</scope>
    <source>
        <strain evidence="14 15">NSP M-1</strain>
    </source>
</reference>
<evidence type="ECO:0000256" key="4">
    <source>
        <dbReference type="ARBA" id="ARBA00016436"/>
    </source>
</evidence>
<sequence length="354" mass="38600">MSFLEPGRPARAWLRGPAALYGAAAQLRNWGYDRGWFTAARLPVPVISVGNMTVGGTGKTPVVILLVEWLEAEGRRVAVLSRGYRRSRADERVLVSDGTRLLAGPPEAGDEPVLIARRCPRAVVAVGSDRAALGRWVLDRFSVDCVVLDDGFQHRALHRDLDIVLVDAMDAGGLEAMVPAGRLREPLKGVTRADALVITRADDKQEVQTVRRRLASIHRSEAQPIEAVFRPHCTVSVLADEVRALDTWRGKRAWLVSGIGNSASFNRSVTALGLVVCGAGTFRDHYRYGKHDIERMKAEAKRAGADLVLTTEKDAGKLAPLLVAGDNWWALRIATVVTQGEARLRDLVSRGVEG</sequence>
<dbReference type="GO" id="GO:0005524">
    <property type="term" value="F:ATP binding"/>
    <property type="evidence" value="ECO:0007669"/>
    <property type="project" value="UniProtKB-UniRule"/>
</dbReference>
<keyword evidence="10 13" id="KW-0067">ATP-binding</keyword>
<accession>A0A0K2GG44</accession>
<evidence type="ECO:0000256" key="9">
    <source>
        <dbReference type="ARBA" id="ARBA00022777"/>
    </source>
</evidence>
<proteinExistence type="inferred from homology"/>
<dbReference type="PATRIC" id="fig|42253.5.peg.3479"/>
<dbReference type="PANTHER" id="PTHR42724:SF1">
    <property type="entry name" value="TETRAACYLDISACCHARIDE 4'-KINASE, MITOCHONDRIAL-RELATED"/>
    <property type="match status" value="1"/>
</dbReference>
<dbReference type="NCBIfam" id="TIGR00682">
    <property type="entry name" value="lpxK"/>
    <property type="match status" value="1"/>
</dbReference>
<evidence type="ECO:0000256" key="11">
    <source>
        <dbReference type="ARBA" id="ARBA00023098"/>
    </source>
</evidence>
<evidence type="ECO:0000256" key="6">
    <source>
        <dbReference type="ARBA" id="ARBA00022556"/>
    </source>
</evidence>
<dbReference type="STRING" id="42253.NITMOv2_3528"/>
<keyword evidence="7 13" id="KW-0808">Transferase</keyword>
<evidence type="ECO:0000256" key="8">
    <source>
        <dbReference type="ARBA" id="ARBA00022741"/>
    </source>
</evidence>
<evidence type="ECO:0000256" key="2">
    <source>
        <dbReference type="ARBA" id="ARBA00004870"/>
    </source>
</evidence>
<protein>
    <recommendedName>
        <fullName evidence="4 13">Tetraacyldisaccharide 4'-kinase</fullName>
        <ecNumber evidence="3 13">2.7.1.130</ecNumber>
    </recommendedName>
    <alternativeName>
        <fullName evidence="12 13">Lipid A 4'-kinase</fullName>
    </alternativeName>
</protein>
<name>A0A0K2GG44_NITMO</name>
<dbReference type="InterPro" id="IPR003758">
    <property type="entry name" value="LpxK"/>
</dbReference>
<evidence type="ECO:0000313" key="14">
    <source>
        <dbReference type="EMBL" id="ALA59920.1"/>
    </source>
</evidence>
<keyword evidence="15" id="KW-1185">Reference proteome</keyword>
<keyword evidence="6 13" id="KW-0441">Lipid A biosynthesis</keyword>
<dbReference type="AlphaFoldDB" id="A0A0K2GG44"/>
<dbReference type="HAMAP" id="MF_00409">
    <property type="entry name" value="LpxK"/>
    <property type="match status" value="1"/>
</dbReference>
<dbReference type="EMBL" id="CP011801">
    <property type="protein sequence ID" value="ALA59920.1"/>
    <property type="molecule type" value="Genomic_DNA"/>
</dbReference>
<evidence type="ECO:0000256" key="7">
    <source>
        <dbReference type="ARBA" id="ARBA00022679"/>
    </source>
</evidence>
<dbReference type="Gene3D" id="3.40.50.300">
    <property type="entry name" value="P-loop containing nucleotide triphosphate hydrolases"/>
    <property type="match status" value="1"/>
</dbReference>
<dbReference type="UniPathway" id="UPA00359">
    <property type="reaction ID" value="UER00482"/>
</dbReference>
<dbReference type="Proteomes" id="UP000069205">
    <property type="component" value="Chromosome"/>
</dbReference>
<comment type="pathway">
    <text evidence="2 13">Glycolipid biosynthesis; lipid IV(A) biosynthesis; lipid IV(A) from (3R)-3-hydroxytetradecanoyl-[acyl-carrier-protein] and UDP-N-acetyl-alpha-D-glucosamine: step 6/6.</text>
</comment>
<evidence type="ECO:0000256" key="12">
    <source>
        <dbReference type="ARBA" id="ARBA00029757"/>
    </source>
</evidence>
<evidence type="ECO:0000256" key="1">
    <source>
        <dbReference type="ARBA" id="ARBA00002274"/>
    </source>
</evidence>
<dbReference type="RefSeq" id="WP_053380856.1">
    <property type="nucleotide sequence ID" value="NZ_CP011801.1"/>
</dbReference>
<evidence type="ECO:0000256" key="3">
    <source>
        <dbReference type="ARBA" id="ARBA00012071"/>
    </source>
</evidence>
<keyword evidence="11 13" id="KW-0443">Lipid metabolism</keyword>
<keyword evidence="5 13" id="KW-0444">Lipid biosynthesis</keyword>
<keyword evidence="8 13" id="KW-0547">Nucleotide-binding</keyword>
<gene>
    <name evidence="13 14" type="primary">lpxK</name>
    <name evidence="14" type="ORF">NITMOv2_3528</name>
</gene>
<evidence type="ECO:0000256" key="10">
    <source>
        <dbReference type="ARBA" id="ARBA00022840"/>
    </source>
</evidence>
<dbReference type="PANTHER" id="PTHR42724">
    <property type="entry name" value="TETRAACYLDISACCHARIDE 4'-KINASE"/>
    <property type="match status" value="1"/>
</dbReference>
<organism evidence="14 15">
    <name type="scientific">Nitrospira moscoviensis</name>
    <dbReference type="NCBI Taxonomy" id="42253"/>
    <lineage>
        <taxon>Bacteria</taxon>
        <taxon>Pseudomonadati</taxon>
        <taxon>Nitrospirota</taxon>
        <taxon>Nitrospiria</taxon>
        <taxon>Nitrospirales</taxon>
        <taxon>Nitrospiraceae</taxon>
        <taxon>Nitrospira</taxon>
    </lineage>
</organism>
<comment type="similarity">
    <text evidence="13">Belongs to the LpxK family.</text>
</comment>